<proteinExistence type="predicted"/>
<dbReference type="Proteomes" id="UP000605361">
    <property type="component" value="Unassembled WGS sequence"/>
</dbReference>
<dbReference type="EMBL" id="JADOGI010000192">
    <property type="protein sequence ID" value="MBF8192089.1"/>
    <property type="molecule type" value="Genomic_DNA"/>
</dbReference>
<comment type="caution">
    <text evidence="1">The sequence shown here is derived from an EMBL/GenBank/DDBJ whole genome shotgun (WGS) entry which is preliminary data.</text>
</comment>
<dbReference type="InterPro" id="IPR036390">
    <property type="entry name" value="WH_DNA-bd_sf"/>
</dbReference>
<evidence type="ECO:0000313" key="1">
    <source>
        <dbReference type="EMBL" id="MBF8192089.1"/>
    </source>
</evidence>
<dbReference type="SUPFAM" id="SSF46785">
    <property type="entry name" value="Winged helix' DNA-binding domain"/>
    <property type="match status" value="1"/>
</dbReference>
<evidence type="ECO:0000313" key="2">
    <source>
        <dbReference type="Proteomes" id="UP000605361"/>
    </source>
</evidence>
<dbReference type="AlphaFoldDB" id="A0A931AKI9"/>
<protein>
    <recommendedName>
        <fullName evidence="3">PadR family transcriptional regulator</fullName>
    </recommendedName>
</protein>
<gene>
    <name evidence="1" type="ORF">ITP53_41705</name>
</gene>
<keyword evidence="2" id="KW-1185">Reference proteome</keyword>
<accession>A0A931AKI9</accession>
<evidence type="ECO:0008006" key="3">
    <source>
        <dbReference type="Google" id="ProtNLM"/>
    </source>
</evidence>
<dbReference type="RefSeq" id="WP_195900992.1">
    <property type="nucleotide sequence ID" value="NZ_JADOGI010000192.1"/>
</dbReference>
<name>A0A931AKI9_9ACTN</name>
<reference evidence="1" key="1">
    <citation type="submission" date="2020-11" db="EMBL/GenBank/DDBJ databases">
        <title>Whole-genome analyses of Nonomuraea sp. K274.</title>
        <authorList>
            <person name="Veyisoglu A."/>
        </authorList>
    </citation>
    <scope>NUCLEOTIDE SEQUENCE</scope>
    <source>
        <strain evidence="1">K274</strain>
    </source>
</reference>
<sequence>MAVQKGDMTWGASKESRNPRWDVLEILVRAHHGNEQLHGWAIMKATHRAGPTVYKALDRLEDAGWITGKRNSAPTSPARDAASTGSLRWSAECLRAPGGASPRRAEDAARVRVRPARSVPWAIGWWPMTTEIVMLIIGVLVAEGTEVAPWLAKRLACWSTKLRYTDPKRAVIRAEELAAVIDARPGKLFKLITALLFVAQGCLAWGHRIGQRAWKRAITSDRIIHVVLRRQPKPISAENRRRLQGEGSRNRVDYRLIHTDSTTCRRSSLELARTR</sequence>
<organism evidence="1 2">
    <name type="scientific">Nonomuraea cypriaca</name>
    <dbReference type="NCBI Taxonomy" id="1187855"/>
    <lineage>
        <taxon>Bacteria</taxon>
        <taxon>Bacillati</taxon>
        <taxon>Actinomycetota</taxon>
        <taxon>Actinomycetes</taxon>
        <taxon>Streptosporangiales</taxon>
        <taxon>Streptosporangiaceae</taxon>
        <taxon>Nonomuraea</taxon>
    </lineage>
</organism>